<evidence type="ECO:0000313" key="10">
    <source>
        <dbReference type="EMBL" id="TXF85976.1"/>
    </source>
</evidence>
<dbReference type="RefSeq" id="WP_147932584.1">
    <property type="nucleotide sequence ID" value="NZ_VOXD01000043.1"/>
</dbReference>
<evidence type="ECO:0000256" key="7">
    <source>
        <dbReference type="SAM" id="Phobius"/>
    </source>
</evidence>
<keyword evidence="11" id="KW-1185">Reference proteome</keyword>
<evidence type="ECO:0000313" key="11">
    <source>
        <dbReference type="Proteomes" id="UP000321907"/>
    </source>
</evidence>
<dbReference type="InterPro" id="IPR032807">
    <property type="entry name" value="GNVR"/>
</dbReference>
<evidence type="ECO:0000256" key="3">
    <source>
        <dbReference type="ARBA" id="ARBA00022692"/>
    </source>
</evidence>
<keyword evidence="4 7" id="KW-1133">Transmembrane helix</keyword>
<feature type="domain" description="Tyrosine-protein kinase G-rich" evidence="9">
    <location>
        <begin position="430"/>
        <end position="503"/>
    </location>
</feature>
<dbReference type="PANTHER" id="PTHR32309:SF31">
    <property type="entry name" value="CAPSULAR EXOPOLYSACCHARIDE FAMILY"/>
    <property type="match status" value="1"/>
</dbReference>
<organism evidence="10 11">
    <name type="scientific">Neolewinella aurantiaca</name>
    <dbReference type="NCBI Taxonomy" id="2602767"/>
    <lineage>
        <taxon>Bacteria</taxon>
        <taxon>Pseudomonadati</taxon>
        <taxon>Bacteroidota</taxon>
        <taxon>Saprospiria</taxon>
        <taxon>Saprospirales</taxon>
        <taxon>Lewinellaceae</taxon>
        <taxon>Neolewinella</taxon>
    </lineage>
</organism>
<dbReference type="InterPro" id="IPR003856">
    <property type="entry name" value="LPS_length_determ_N"/>
</dbReference>
<feature type="transmembrane region" description="Helical" evidence="7">
    <location>
        <begin position="484"/>
        <end position="504"/>
    </location>
</feature>
<dbReference type="Pfam" id="PF13807">
    <property type="entry name" value="GNVR"/>
    <property type="match status" value="1"/>
</dbReference>
<dbReference type="OrthoDB" id="621528at2"/>
<reference evidence="10 11" key="1">
    <citation type="submission" date="2019-08" db="EMBL/GenBank/DDBJ databases">
        <title>Lewinella sp. strain SSH13 Genome sequencing and assembly.</title>
        <authorList>
            <person name="Kim I."/>
        </authorList>
    </citation>
    <scope>NUCLEOTIDE SEQUENCE [LARGE SCALE GENOMIC DNA]</scope>
    <source>
        <strain evidence="10 11">SSH13</strain>
    </source>
</reference>
<protein>
    <submittedName>
        <fullName evidence="10">Uncharacterized protein</fullName>
    </submittedName>
</protein>
<evidence type="ECO:0000256" key="4">
    <source>
        <dbReference type="ARBA" id="ARBA00022989"/>
    </source>
</evidence>
<evidence type="ECO:0000256" key="2">
    <source>
        <dbReference type="ARBA" id="ARBA00022475"/>
    </source>
</evidence>
<keyword evidence="3 7" id="KW-0812">Transmembrane</keyword>
<evidence type="ECO:0000256" key="5">
    <source>
        <dbReference type="ARBA" id="ARBA00023136"/>
    </source>
</evidence>
<feature type="domain" description="Polysaccharide chain length determinant N-terminal" evidence="8">
    <location>
        <begin position="13"/>
        <end position="91"/>
    </location>
</feature>
<comment type="caution">
    <text evidence="10">The sequence shown here is derived from an EMBL/GenBank/DDBJ whole genome shotgun (WGS) entry which is preliminary data.</text>
</comment>
<comment type="subcellular location">
    <subcellularLocation>
        <location evidence="1">Cell membrane</location>
        <topology evidence="1">Multi-pass membrane protein</topology>
    </subcellularLocation>
</comment>
<dbReference type="AlphaFoldDB" id="A0A5C7FKT4"/>
<dbReference type="Pfam" id="PF02706">
    <property type="entry name" value="Wzz"/>
    <property type="match status" value="1"/>
</dbReference>
<dbReference type="Proteomes" id="UP000321907">
    <property type="component" value="Unassembled WGS sequence"/>
</dbReference>
<dbReference type="PANTHER" id="PTHR32309">
    <property type="entry name" value="TYROSINE-PROTEIN KINASE"/>
    <property type="match status" value="1"/>
</dbReference>
<evidence type="ECO:0000259" key="8">
    <source>
        <dbReference type="Pfam" id="PF02706"/>
    </source>
</evidence>
<evidence type="ECO:0000256" key="1">
    <source>
        <dbReference type="ARBA" id="ARBA00004651"/>
    </source>
</evidence>
<proteinExistence type="predicted"/>
<feature type="coiled-coil region" evidence="6">
    <location>
        <begin position="392"/>
        <end position="419"/>
    </location>
</feature>
<keyword evidence="5 7" id="KW-0472">Membrane</keyword>
<dbReference type="InterPro" id="IPR050445">
    <property type="entry name" value="Bact_polysacc_biosynth/exp"/>
</dbReference>
<accession>A0A5C7FKT4</accession>
<keyword evidence="2" id="KW-1003">Cell membrane</keyword>
<evidence type="ECO:0000256" key="6">
    <source>
        <dbReference type="SAM" id="Coils"/>
    </source>
</evidence>
<name>A0A5C7FKT4_9BACT</name>
<keyword evidence="6" id="KW-0175">Coiled coil</keyword>
<evidence type="ECO:0000259" key="9">
    <source>
        <dbReference type="Pfam" id="PF13807"/>
    </source>
</evidence>
<gene>
    <name evidence="10" type="ORF">FUA23_20155</name>
</gene>
<feature type="transmembrane region" description="Helical" evidence="7">
    <location>
        <begin position="12"/>
        <end position="29"/>
    </location>
</feature>
<dbReference type="GO" id="GO:0005886">
    <property type="term" value="C:plasma membrane"/>
    <property type="evidence" value="ECO:0007669"/>
    <property type="project" value="UniProtKB-SubCell"/>
</dbReference>
<sequence length="721" mass="82088">MNEQLRILRPYLRGLPIIITAMIAGFLFAKKYLSYTTPMYESTTKIKLADLSEGSTGNNLFKDLDVFASTNKIATEIEVLKSQVLIGKAVTGLGISEELSRIGRVTTKELFNEKPFFHELMIYDESYYNKDWIIKVRDTVNYTIAPANSTDQYSGVFGDTLRIGNKAALLLSINYALLAEKPELEITGDYKLVRYSDARLIEKVASKLDVVSVDKDVAILRIIYKSNVPEKAALLTDALAQTYISDYIEEKFKTANVTSDFLDQQISKVYQDLSRAEMKIEGYRVNNNIINIRQETETDLRKISQLKIQKTNVQMSLEAIEELDQYIKNGKDDFLKLAPNFEAFTDLLSTEMIKKIKQLQLEKADLLLIYKPNHELVGNVDKKIKYYTDYFVESINNTRKNLKTKYDKLSSNIEEAEKVFIGLPERERILAILDREFQIHQQSYIFLNEKRIEAEIAKAAKHAFHRVIHKASIPQNPVSPNRPIIIIVSTLLGMIGAIIFIFLVNASKARVNDLSSVEKNTDIPVLFGAPHFKSSAQASSFFKNEIFKLDMKGMIPAHGSISVSAFGKNHGARFHLNHLLELFAKEQRNSIILTFDEACYNALPPGRAVLLPQDELAAFTFAGLKNWHENLCAEHDLVLIDNYTLPENAESIVFMSLADLNVCIVDTRKTHLSRIGELNEIKAKNNVQNLYLILNNHKYSPSLLHEGWWLIKKARKLITRK</sequence>
<dbReference type="EMBL" id="VOXD01000043">
    <property type="protein sequence ID" value="TXF85976.1"/>
    <property type="molecule type" value="Genomic_DNA"/>
</dbReference>